<organism evidence="9 10">
    <name type="scientific">Klebsiella michiganensis</name>
    <dbReference type="NCBI Taxonomy" id="1134687"/>
    <lineage>
        <taxon>Bacteria</taxon>
        <taxon>Pseudomonadati</taxon>
        <taxon>Pseudomonadota</taxon>
        <taxon>Gammaproteobacteria</taxon>
        <taxon>Enterobacterales</taxon>
        <taxon>Enterobacteriaceae</taxon>
        <taxon>Klebsiella/Raoultella group</taxon>
        <taxon>Klebsiella</taxon>
    </lineage>
</organism>
<dbReference type="EC" id="2.4.2.43" evidence="9"/>
<keyword evidence="5 7" id="KW-1133">Transmembrane helix</keyword>
<sequence>MVGVLPWVIARKRWREVLTYGWLAVGVCALVVLPWGLAIAKREPDFWRYFFLGGAYPAFRGKKMPSIKRRSGTTFRS</sequence>
<evidence type="ECO:0000313" key="9">
    <source>
        <dbReference type="EMBL" id="STW71025.1"/>
    </source>
</evidence>
<dbReference type="GO" id="GO:0000030">
    <property type="term" value="F:mannosyltransferase activity"/>
    <property type="evidence" value="ECO:0007669"/>
    <property type="project" value="InterPro"/>
</dbReference>
<dbReference type="GO" id="GO:0016020">
    <property type="term" value="C:membrane"/>
    <property type="evidence" value="ECO:0007669"/>
    <property type="project" value="InterPro"/>
</dbReference>
<evidence type="ECO:0000313" key="10">
    <source>
        <dbReference type="Proteomes" id="UP000254863"/>
    </source>
</evidence>
<dbReference type="EMBL" id="UGMS01000002">
    <property type="protein sequence ID" value="STW71025.1"/>
    <property type="molecule type" value="Genomic_DNA"/>
</dbReference>
<evidence type="ECO:0000256" key="1">
    <source>
        <dbReference type="ARBA" id="ARBA00004127"/>
    </source>
</evidence>
<comment type="subcellular location">
    <subcellularLocation>
        <location evidence="1">Endomembrane system</location>
        <topology evidence="1">Multi-pass membrane protein</topology>
    </subcellularLocation>
</comment>
<protein>
    <submittedName>
        <fullName evidence="9">Polymyxin resistance protein ArnT</fullName>
        <ecNumber evidence="9">2.4.2.43</ecNumber>
    </submittedName>
</protein>
<accession>A0A7H4PG58</accession>
<keyword evidence="3 9" id="KW-0808">Transferase</keyword>
<dbReference type="Proteomes" id="UP000254863">
    <property type="component" value="Unassembled WGS sequence"/>
</dbReference>
<feature type="domain" description="ArnT-like N-terminal" evidence="8">
    <location>
        <begin position="2"/>
        <end position="50"/>
    </location>
</feature>
<feature type="transmembrane region" description="Helical" evidence="7">
    <location>
        <begin position="20"/>
        <end position="40"/>
    </location>
</feature>
<evidence type="ECO:0000256" key="6">
    <source>
        <dbReference type="ARBA" id="ARBA00023136"/>
    </source>
</evidence>
<evidence type="ECO:0000256" key="7">
    <source>
        <dbReference type="SAM" id="Phobius"/>
    </source>
</evidence>
<dbReference type="GO" id="GO:0006493">
    <property type="term" value="P:protein O-linked glycosylation"/>
    <property type="evidence" value="ECO:0007669"/>
    <property type="project" value="InterPro"/>
</dbReference>
<dbReference type="GO" id="GO:0012505">
    <property type="term" value="C:endomembrane system"/>
    <property type="evidence" value="ECO:0007669"/>
    <property type="project" value="UniProtKB-SubCell"/>
</dbReference>
<keyword evidence="2 9" id="KW-0328">Glycosyltransferase</keyword>
<dbReference type="Pfam" id="PF02366">
    <property type="entry name" value="PMT"/>
    <property type="match status" value="1"/>
</dbReference>
<dbReference type="AlphaFoldDB" id="A0A7H4PG58"/>
<reference evidence="9 10" key="1">
    <citation type="submission" date="2018-06" db="EMBL/GenBank/DDBJ databases">
        <authorList>
            <consortium name="Pathogen Informatics"/>
            <person name="Doyle S."/>
        </authorList>
    </citation>
    <scope>NUCLEOTIDE SEQUENCE [LARGE SCALE GENOMIC DNA]</scope>
    <source>
        <strain evidence="9 10">NCTC11685</strain>
    </source>
</reference>
<evidence type="ECO:0000256" key="2">
    <source>
        <dbReference type="ARBA" id="ARBA00022676"/>
    </source>
</evidence>
<dbReference type="InterPro" id="IPR003342">
    <property type="entry name" value="ArnT-like_N"/>
</dbReference>
<evidence type="ECO:0000256" key="4">
    <source>
        <dbReference type="ARBA" id="ARBA00022692"/>
    </source>
</evidence>
<name>A0A7H4PG58_9ENTR</name>
<dbReference type="GO" id="GO:0103015">
    <property type="term" value="F:4-amino-4-deoxy-L-arabinose transferase activity"/>
    <property type="evidence" value="ECO:0007669"/>
    <property type="project" value="UniProtKB-EC"/>
</dbReference>
<keyword evidence="6 7" id="KW-0472">Membrane</keyword>
<keyword evidence="4 7" id="KW-0812">Transmembrane</keyword>
<proteinExistence type="predicted"/>
<evidence type="ECO:0000256" key="5">
    <source>
        <dbReference type="ARBA" id="ARBA00022989"/>
    </source>
</evidence>
<comment type="caution">
    <text evidence="9">The sequence shown here is derived from an EMBL/GenBank/DDBJ whole genome shotgun (WGS) entry which is preliminary data.</text>
</comment>
<evidence type="ECO:0000256" key="3">
    <source>
        <dbReference type="ARBA" id="ARBA00022679"/>
    </source>
</evidence>
<gene>
    <name evidence="9" type="primary">arnT_2</name>
    <name evidence="9" type="ORF">NCTC11685_04647</name>
</gene>
<evidence type="ECO:0000259" key="8">
    <source>
        <dbReference type="Pfam" id="PF02366"/>
    </source>
</evidence>